<dbReference type="EMBL" id="CAJNRE010000683">
    <property type="protein sequence ID" value="CAF1930372.1"/>
    <property type="molecule type" value="Genomic_DNA"/>
</dbReference>
<accession>A0A815PVZ9</accession>
<evidence type="ECO:0000313" key="7">
    <source>
        <dbReference type="EMBL" id="CAF4964470.1"/>
    </source>
</evidence>
<dbReference type="EMBL" id="CAJOBJ010194481">
    <property type="protein sequence ID" value="CAF4964470.1"/>
    <property type="molecule type" value="Genomic_DNA"/>
</dbReference>
<dbReference type="Proteomes" id="UP000663824">
    <property type="component" value="Unassembled WGS sequence"/>
</dbReference>
<dbReference type="EMBL" id="CAJNRG010003330">
    <property type="protein sequence ID" value="CAF2056179.1"/>
    <property type="molecule type" value="Genomic_DNA"/>
</dbReference>
<evidence type="ECO:0000313" key="4">
    <source>
        <dbReference type="EMBL" id="CAF1930372.1"/>
    </source>
</evidence>
<evidence type="ECO:0000313" key="10">
    <source>
        <dbReference type="Proteomes" id="UP000663855"/>
    </source>
</evidence>
<keyword evidence="1" id="KW-0732">Signal</keyword>
<feature type="chain" id="PRO_5035687424" evidence="1">
    <location>
        <begin position="24"/>
        <end position="138"/>
    </location>
</feature>
<dbReference type="EMBL" id="CAJNOW010013993">
    <property type="protein sequence ID" value="CAF1627884.1"/>
    <property type="molecule type" value="Genomic_DNA"/>
</dbReference>
<dbReference type="Proteomes" id="UP000681967">
    <property type="component" value="Unassembled WGS sequence"/>
</dbReference>
<evidence type="ECO:0000313" key="9">
    <source>
        <dbReference type="EMBL" id="CAF5190540.1"/>
    </source>
</evidence>
<evidence type="ECO:0000313" key="2">
    <source>
        <dbReference type="EMBL" id="CAF1453827.1"/>
    </source>
</evidence>
<dbReference type="EMBL" id="CAJNOV010011610">
    <property type="protein sequence ID" value="CAF1453827.1"/>
    <property type="molecule type" value="Genomic_DNA"/>
</dbReference>
<dbReference type="EMBL" id="CAJOBF010001829">
    <property type="protein sequence ID" value="CAF3987220.1"/>
    <property type="molecule type" value="Genomic_DNA"/>
</dbReference>
<proteinExistence type="predicted"/>
<evidence type="ECO:0000313" key="6">
    <source>
        <dbReference type="EMBL" id="CAF3987220.1"/>
    </source>
</evidence>
<evidence type="ECO:0000256" key="1">
    <source>
        <dbReference type="SAM" id="SignalP"/>
    </source>
</evidence>
<dbReference type="AlphaFoldDB" id="A0A815PVZ9"/>
<dbReference type="OrthoDB" id="10025950at2759"/>
<feature type="signal peptide" evidence="1">
    <location>
        <begin position="1"/>
        <end position="23"/>
    </location>
</feature>
<dbReference type="Proteomes" id="UP000663834">
    <property type="component" value="Unassembled WGS sequence"/>
</dbReference>
<dbReference type="Proteomes" id="UP000676336">
    <property type="component" value="Unassembled WGS sequence"/>
</dbReference>
<dbReference type="Proteomes" id="UP000663887">
    <property type="component" value="Unassembled WGS sequence"/>
</dbReference>
<dbReference type="Proteomes" id="UP000663842">
    <property type="component" value="Unassembled WGS sequence"/>
</dbReference>
<dbReference type="Proteomes" id="UP000663855">
    <property type="component" value="Unassembled WGS sequence"/>
</dbReference>
<reference evidence="2" key="1">
    <citation type="submission" date="2021-02" db="EMBL/GenBank/DDBJ databases">
        <authorList>
            <person name="Nowell W R."/>
        </authorList>
    </citation>
    <scope>NUCLEOTIDE SEQUENCE</scope>
</reference>
<dbReference type="Proteomes" id="UP000681720">
    <property type="component" value="Unassembled WGS sequence"/>
</dbReference>
<sequence length="138" mass="16065">MIAFLADIRCLFLFIALAQTVSLYKIYPFEDEHFDLASSSFNEKLDEVLQNIPHDDEDMFMNAIEHGNKDDAPELKHRSKRAVLTSGKIPLLQRRYNRPHWNPLVAAYKRCGELGSPESRENCFKDAVQMLFVHKLRK</sequence>
<comment type="caution">
    <text evidence="2">The sequence shown here is derived from an EMBL/GenBank/DDBJ whole genome shotgun (WGS) entry which is preliminary data.</text>
</comment>
<evidence type="ECO:0000313" key="5">
    <source>
        <dbReference type="EMBL" id="CAF2056179.1"/>
    </source>
</evidence>
<organism evidence="2 10">
    <name type="scientific">Rotaria magnacalcarata</name>
    <dbReference type="NCBI Taxonomy" id="392030"/>
    <lineage>
        <taxon>Eukaryota</taxon>
        <taxon>Metazoa</taxon>
        <taxon>Spiralia</taxon>
        <taxon>Gnathifera</taxon>
        <taxon>Rotifera</taxon>
        <taxon>Eurotatoria</taxon>
        <taxon>Bdelloidea</taxon>
        <taxon>Philodinida</taxon>
        <taxon>Philodinidae</taxon>
        <taxon>Rotaria</taxon>
    </lineage>
</organism>
<dbReference type="EMBL" id="CAJOBH010245393">
    <property type="protein sequence ID" value="CAF5123314.1"/>
    <property type="molecule type" value="Genomic_DNA"/>
</dbReference>
<name>A0A815PVZ9_9BILA</name>
<evidence type="ECO:0000313" key="3">
    <source>
        <dbReference type="EMBL" id="CAF1627884.1"/>
    </source>
</evidence>
<dbReference type="EMBL" id="CAJOBI010325063">
    <property type="protein sequence ID" value="CAF5190540.1"/>
    <property type="molecule type" value="Genomic_DNA"/>
</dbReference>
<gene>
    <name evidence="8" type="ORF">BYL167_LOCUS67390</name>
    <name evidence="2" type="ORF">CJN711_LOCUS24715</name>
    <name evidence="7" type="ORF">GIL414_LOCUS55048</name>
    <name evidence="3" type="ORF">KQP761_LOCUS25649</name>
    <name evidence="4" type="ORF">MBJ925_LOCUS4157</name>
    <name evidence="9" type="ORF">SMN809_LOCUS72134</name>
    <name evidence="6" type="ORF">UXM345_LOCUS15395</name>
    <name evidence="5" type="ORF">XDN619_LOCUS9724</name>
</gene>
<evidence type="ECO:0000313" key="8">
    <source>
        <dbReference type="EMBL" id="CAF5123314.1"/>
    </source>
</evidence>
<protein>
    <submittedName>
        <fullName evidence="2">Uncharacterized protein</fullName>
    </submittedName>
</protein>